<dbReference type="EMBL" id="SJPN01000006">
    <property type="protein sequence ID" value="TWT98274.1"/>
    <property type="molecule type" value="Genomic_DNA"/>
</dbReference>
<feature type="transmembrane region" description="Helical" evidence="1">
    <location>
        <begin position="88"/>
        <end position="110"/>
    </location>
</feature>
<keyword evidence="1" id="KW-1133">Transmembrane helix</keyword>
<keyword evidence="3" id="KW-1185">Reference proteome</keyword>
<comment type="caution">
    <text evidence="2">The sequence shown here is derived from an EMBL/GenBank/DDBJ whole genome shotgun (WGS) entry which is preliminary data.</text>
</comment>
<organism evidence="2 3">
    <name type="scientific">Stieleria varia</name>
    <dbReference type="NCBI Taxonomy" id="2528005"/>
    <lineage>
        <taxon>Bacteria</taxon>
        <taxon>Pseudomonadati</taxon>
        <taxon>Planctomycetota</taxon>
        <taxon>Planctomycetia</taxon>
        <taxon>Pirellulales</taxon>
        <taxon>Pirellulaceae</taxon>
        <taxon>Stieleria</taxon>
    </lineage>
</organism>
<evidence type="ECO:0000256" key="1">
    <source>
        <dbReference type="SAM" id="Phobius"/>
    </source>
</evidence>
<dbReference type="Proteomes" id="UP000320176">
    <property type="component" value="Unassembled WGS sequence"/>
</dbReference>
<gene>
    <name evidence="2" type="ORF">Pla52n_47840</name>
</gene>
<proteinExistence type="predicted"/>
<accession>A0A5C6AE69</accession>
<protein>
    <submittedName>
        <fullName evidence="2">Uncharacterized protein</fullName>
    </submittedName>
</protein>
<dbReference type="AlphaFoldDB" id="A0A5C6AE69"/>
<evidence type="ECO:0000313" key="3">
    <source>
        <dbReference type="Proteomes" id="UP000320176"/>
    </source>
</evidence>
<sequence>MAWSDAGSNRRSLYRDDQCRCTQAAGVVVTYHKRPPPRLGDLCVTRINQTTSNLSPGVVNPYTPTSETDDGNDDATPVSKFHIALGEIVIVAGIIGFFVAVLIPAVRVVAERRGEPTATDLLAWLHENHAWIPLVCLPVLFALVTFIAFAILRRIVPAWCLPYIPWWVGRSTLIN</sequence>
<evidence type="ECO:0000313" key="2">
    <source>
        <dbReference type="EMBL" id="TWT98274.1"/>
    </source>
</evidence>
<feature type="transmembrane region" description="Helical" evidence="1">
    <location>
        <begin position="130"/>
        <end position="152"/>
    </location>
</feature>
<reference evidence="2 3" key="1">
    <citation type="submission" date="2019-02" db="EMBL/GenBank/DDBJ databases">
        <title>Deep-cultivation of Planctomycetes and their phenomic and genomic characterization uncovers novel biology.</title>
        <authorList>
            <person name="Wiegand S."/>
            <person name="Jogler M."/>
            <person name="Boedeker C."/>
            <person name="Pinto D."/>
            <person name="Vollmers J."/>
            <person name="Rivas-Marin E."/>
            <person name="Kohn T."/>
            <person name="Peeters S.H."/>
            <person name="Heuer A."/>
            <person name="Rast P."/>
            <person name="Oberbeckmann S."/>
            <person name="Bunk B."/>
            <person name="Jeske O."/>
            <person name="Meyerdierks A."/>
            <person name="Storesund J.E."/>
            <person name="Kallscheuer N."/>
            <person name="Luecker S."/>
            <person name="Lage O.M."/>
            <person name="Pohl T."/>
            <person name="Merkel B.J."/>
            <person name="Hornburger P."/>
            <person name="Mueller R.-W."/>
            <person name="Bruemmer F."/>
            <person name="Labrenz M."/>
            <person name="Spormann A.M."/>
            <person name="Op Den Camp H."/>
            <person name="Overmann J."/>
            <person name="Amann R."/>
            <person name="Jetten M.S.M."/>
            <person name="Mascher T."/>
            <person name="Medema M.H."/>
            <person name="Devos D.P."/>
            <person name="Kaster A.-K."/>
            <person name="Ovreas L."/>
            <person name="Rohde M."/>
            <person name="Galperin M.Y."/>
            <person name="Jogler C."/>
        </authorList>
    </citation>
    <scope>NUCLEOTIDE SEQUENCE [LARGE SCALE GENOMIC DNA]</scope>
    <source>
        <strain evidence="2 3">Pla52n</strain>
    </source>
</reference>
<keyword evidence="1" id="KW-0472">Membrane</keyword>
<name>A0A5C6AE69_9BACT</name>
<keyword evidence="1" id="KW-0812">Transmembrane</keyword>